<dbReference type="Gene3D" id="3.30.200.20">
    <property type="entry name" value="Phosphorylase Kinase, domain 1"/>
    <property type="match status" value="1"/>
</dbReference>
<dbReference type="SUPFAM" id="SSF81383">
    <property type="entry name" value="F-box domain"/>
    <property type="match status" value="1"/>
</dbReference>
<feature type="domain" description="Protein kinase" evidence="6">
    <location>
        <begin position="286"/>
        <end position="562"/>
    </location>
</feature>
<dbReference type="Gene3D" id="1.20.1280.50">
    <property type="match status" value="1"/>
</dbReference>
<accession>A0A1E5V836</accession>
<dbReference type="PROSITE" id="PS50234">
    <property type="entry name" value="VWFA"/>
    <property type="match status" value="1"/>
</dbReference>
<dbReference type="InterPro" id="IPR017441">
    <property type="entry name" value="Protein_kinase_ATP_BS"/>
</dbReference>
<comment type="caution">
    <text evidence="9">The sequence shown here is derived from an EMBL/GenBank/DDBJ whole genome shotgun (WGS) entry which is preliminary data.</text>
</comment>
<dbReference type="InterPro" id="IPR036465">
    <property type="entry name" value="vWFA_dom_sf"/>
</dbReference>
<evidence type="ECO:0000259" key="7">
    <source>
        <dbReference type="PROSITE" id="PS50181"/>
    </source>
</evidence>
<dbReference type="PROSITE" id="PS50181">
    <property type="entry name" value="FBOX"/>
    <property type="match status" value="1"/>
</dbReference>
<dbReference type="InterPro" id="IPR000719">
    <property type="entry name" value="Prot_kinase_dom"/>
</dbReference>
<dbReference type="Gene3D" id="3.40.50.410">
    <property type="entry name" value="von Willebrand factor, type A domain"/>
    <property type="match status" value="1"/>
</dbReference>
<feature type="binding site" evidence="5">
    <location>
        <position position="315"/>
    </location>
    <ligand>
        <name>ATP</name>
        <dbReference type="ChEBI" id="CHEBI:30616"/>
    </ligand>
</feature>
<dbReference type="InterPro" id="IPR036047">
    <property type="entry name" value="F-box-like_dom_sf"/>
</dbReference>
<dbReference type="GO" id="GO:0005524">
    <property type="term" value="F:ATP binding"/>
    <property type="evidence" value="ECO:0007669"/>
    <property type="project" value="UniProtKB-UniRule"/>
</dbReference>
<dbReference type="SMART" id="SM00220">
    <property type="entry name" value="S_TKc"/>
    <property type="match status" value="1"/>
</dbReference>
<dbReference type="Pfam" id="PF00069">
    <property type="entry name" value="Pkinase"/>
    <property type="match status" value="1"/>
</dbReference>
<evidence type="ECO:0000313" key="9">
    <source>
        <dbReference type="EMBL" id="OEL21155.1"/>
    </source>
</evidence>
<dbReference type="FunFam" id="3.30.200.20:FF:000465">
    <property type="entry name" value="Cysteine-rich receptor-like protein kinase 6"/>
    <property type="match status" value="1"/>
</dbReference>
<dbReference type="STRING" id="888268.A0A1E5V836"/>
<feature type="domain" description="VWFA" evidence="8">
    <location>
        <begin position="625"/>
        <end position="795"/>
    </location>
</feature>
<reference evidence="9 10" key="1">
    <citation type="submission" date="2016-09" db="EMBL/GenBank/DDBJ databases">
        <title>The draft genome of Dichanthelium oligosanthes: A C3 panicoid grass species.</title>
        <authorList>
            <person name="Studer A.J."/>
            <person name="Schnable J.C."/>
            <person name="Brutnell T.P."/>
        </authorList>
    </citation>
    <scope>NUCLEOTIDE SEQUENCE [LARGE SCALE GENOMIC DNA]</scope>
    <source>
        <strain evidence="10">cv. Kellogg 1175</strain>
        <tissue evidence="9">Leaf</tissue>
    </source>
</reference>
<dbReference type="AlphaFoldDB" id="A0A1E5V836"/>
<sequence length="1024" mass="115350">MASSSLRSRTEPGSGVLPIDTLYEILIRLPAKELCRLRAVCRPWRLPQQGNTSWLRVIDNAIYSNPYEKICEVFALGGSGNARWRGKTAPPDPVSMFSLRRVVVDGIVYFLLDDNVVDHDVWPSGIVSFDILTEEWRVTLRGPVNNIVQDDLVDYVNLSLVALNGFLVVVQHNLNASMDLWFLMDFERGLWVKQHTVQLSWSAQHGEFRPHPLMILNDGRIVTYIGSMGLLRIYNPKANTHTDVAELRPCVGIDSIRNPLESMLHDEDAEPTDLPIKLLKEITKDFSDDLEIGNGGFAVVYKGLLGNGTTIAVKKLSRSIDMDENKYNQEVACLMRVKHKNIVRFLGYCADTQGKIWDHGGKFVMADVRQRLLCFEYLPKGSLEQYISDASVGLKWRKRYEIIKGICEGLHYLHGERIVHLDLKPANILLDDDMVPKITDFGLSRCFDENQSRAITSNLAGSLGYMAPEYISTVITFKSDIYSLGVIFTEMLTGQKGYTSVESILESWRNTLNTSWAEILLKQVRVCAQIGVECIDPDPEKRPVIQCIIEMLNETEKMDEFVGNDMSITSTITQFQLQITGSEEMKLEIMTRDKSIPRTVCNEFAVLVRVIAPPQCTQRLRIGLDLIAVLDISKSVERGDRLERMKQAMVFLIDNLDPDDRLSIVTFNSQVHRCTELSVMSDVSREAARNKVLELRAGLGADMGAAMQEAAKILGQRGPEERRSHVGRIILVVSNGEDNASFSEHMSREFPIETFGLGTDHKSNIIYDIADQTSGVYSYVVQDIDTALAQCIGGLTSLTAMDVEVKLEAFEGVAISSIDSGGHKATINLDDRRSGTILVHDLYAGEKKNFIVWLSIPEETKLLMALSGCYRNPKIRKEATIELDSSVVAVLRTTATASSDEVVCPEVAAELVRLRLLKCVSDMRKKNRFSLPELQEHWETIRCSQDCRTAPESTMLGLSRDVEEMKQGFYNRNPVPFLYSWMSSHLWQRANIKHSPPKSGAFRTTEMEDMLRSLYYPHLEGRSH</sequence>
<dbReference type="PROSITE" id="PS00108">
    <property type="entry name" value="PROTEIN_KINASE_ST"/>
    <property type="match status" value="1"/>
</dbReference>
<dbReference type="EMBL" id="LWDX02048614">
    <property type="protein sequence ID" value="OEL21155.1"/>
    <property type="molecule type" value="Genomic_DNA"/>
</dbReference>
<dbReference type="SMART" id="SM00256">
    <property type="entry name" value="FBOX"/>
    <property type="match status" value="1"/>
</dbReference>
<evidence type="ECO:0000256" key="4">
    <source>
        <dbReference type="ARBA" id="ARBA00022840"/>
    </source>
</evidence>
<dbReference type="SMART" id="SM00327">
    <property type="entry name" value="VWA"/>
    <property type="match status" value="1"/>
</dbReference>
<evidence type="ECO:0000256" key="3">
    <source>
        <dbReference type="ARBA" id="ARBA00022777"/>
    </source>
</evidence>
<dbReference type="InterPro" id="IPR001810">
    <property type="entry name" value="F-box_dom"/>
</dbReference>
<dbReference type="SUPFAM" id="SSF56112">
    <property type="entry name" value="Protein kinase-like (PK-like)"/>
    <property type="match status" value="1"/>
</dbReference>
<organism evidence="9 10">
    <name type="scientific">Dichanthelium oligosanthes</name>
    <dbReference type="NCBI Taxonomy" id="888268"/>
    <lineage>
        <taxon>Eukaryota</taxon>
        <taxon>Viridiplantae</taxon>
        <taxon>Streptophyta</taxon>
        <taxon>Embryophyta</taxon>
        <taxon>Tracheophyta</taxon>
        <taxon>Spermatophyta</taxon>
        <taxon>Magnoliopsida</taxon>
        <taxon>Liliopsida</taxon>
        <taxon>Poales</taxon>
        <taxon>Poaceae</taxon>
        <taxon>PACMAD clade</taxon>
        <taxon>Panicoideae</taxon>
        <taxon>Panicodae</taxon>
        <taxon>Paniceae</taxon>
        <taxon>Dichantheliinae</taxon>
        <taxon>Dichanthelium</taxon>
    </lineage>
</organism>
<keyword evidence="10" id="KW-1185">Reference proteome</keyword>
<protein>
    <submittedName>
        <fullName evidence="9">Putative receptor-like protein kinase</fullName>
    </submittedName>
</protein>
<dbReference type="InterPro" id="IPR008271">
    <property type="entry name" value="Ser/Thr_kinase_AS"/>
</dbReference>
<keyword evidence="2 5" id="KW-0547">Nucleotide-binding</keyword>
<keyword evidence="4 5" id="KW-0067">ATP-binding</keyword>
<keyword evidence="1" id="KW-0808">Transferase</keyword>
<dbReference type="SUPFAM" id="SSF53300">
    <property type="entry name" value="vWA-like"/>
    <property type="match status" value="1"/>
</dbReference>
<keyword evidence="9" id="KW-0675">Receptor</keyword>
<evidence type="ECO:0000256" key="2">
    <source>
        <dbReference type="ARBA" id="ARBA00022741"/>
    </source>
</evidence>
<evidence type="ECO:0000256" key="5">
    <source>
        <dbReference type="PROSITE-ProRule" id="PRU10141"/>
    </source>
</evidence>
<dbReference type="OrthoDB" id="679259at2759"/>
<dbReference type="PROSITE" id="PS00107">
    <property type="entry name" value="PROTEIN_KINASE_ATP"/>
    <property type="match status" value="1"/>
</dbReference>
<gene>
    <name evidence="9" type="ORF">BAE44_0017826</name>
</gene>
<dbReference type="InterPro" id="IPR011009">
    <property type="entry name" value="Kinase-like_dom_sf"/>
</dbReference>
<proteinExistence type="predicted"/>
<feature type="domain" description="F-box" evidence="7">
    <location>
        <begin position="17"/>
        <end position="57"/>
    </location>
</feature>
<keyword evidence="3 9" id="KW-0418">Kinase</keyword>
<dbReference type="PANTHER" id="PTHR45707">
    <property type="entry name" value="C2 CALCIUM/LIPID-BINDING PLANT PHOSPHORIBOSYLTRANSFERASE FAMILY PROTEIN"/>
    <property type="match status" value="1"/>
</dbReference>
<dbReference type="Pfam" id="PF00646">
    <property type="entry name" value="F-box"/>
    <property type="match status" value="1"/>
</dbReference>
<dbReference type="Pfam" id="PF08268">
    <property type="entry name" value="FBA_3"/>
    <property type="match status" value="1"/>
</dbReference>
<name>A0A1E5V836_9POAL</name>
<dbReference type="Pfam" id="PF00092">
    <property type="entry name" value="VWA"/>
    <property type="match status" value="1"/>
</dbReference>
<dbReference type="InterPro" id="IPR002035">
    <property type="entry name" value="VWF_A"/>
</dbReference>
<dbReference type="PANTHER" id="PTHR45707:SF80">
    <property type="entry name" value="PROTEIN KINASE DOMAIN-CONTAINING PROTEIN"/>
    <property type="match status" value="1"/>
</dbReference>
<dbReference type="PROSITE" id="PS50011">
    <property type="entry name" value="PROTEIN_KINASE_DOM"/>
    <property type="match status" value="1"/>
</dbReference>
<dbReference type="GO" id="GO:0004672">
    <property type="term" value="F:protein kinase activity"/>
    <property type="evidence" value="ECO:0007669"/>
    <property type="project" value="InterPro"/>
</dbReference>
<evidence type="ECO:0000259" key="8">
    <source>
        <dbReference type="PROSITE" id="PS50234"/>
    </source>
</evidence>
<evidence type="ECO:0000256" key="1">
    <source>
        <dbReference type="ARBA" id="ARBA00022679"/>
    </source>
</evidence>
<dbReference type="FunFam" id="1.10.510.10:FF:000870">
    <property type="entry name" value="OSJNBa0016N04.16-like protein"/>
    <property type="match status" value="1"/>
</dbReference>
<dbReference type="Proteomes" id="UP000095767">
    <property type="component" value="Unassembled WGS sequence"/>
</dbReference>
<dbReference type="Gene3D" id="1.10.510.10">
    <property type="entry name" value="Transferase(Phosphotransferase) domain 1"/>
    <property type="match status" value="1"/>
</dbReference>
<dbReference type="InterPro" id="IPR013187">
    <property type="entry name" value="F-box-assoc_dom_typ3"/>
</dbReference>
<evidence type="ECO:0000313" key="10">
    <source>
        <dbReference type="Proteomes" id="UP000095767"/>
    </source>
</evidence>
<evidence type="ECO:0000259" key="6">
    <source>
        <dbReference type="PROSITE" id="PS50011"/>
    </source>
</evidence>